<proteinExistence type="predicted"/>
<dbReference type="SUPFAM" id="SSF46785">
    <property type="entry name" value="Winged helix' DNA-binding domain"/>
    <property type="match status" value="1"/>
</dbReference>
<dbReference type="InterPro" id="IPR000524">
    <property type="entry name" value="Tscrpt_reg_HTH_GntR"/>
</dbReference>
<keyword evidence="7" id="KW-1185">Reference proteome</keyword>
<evidence type="ECO:0000256" key="2">
    <source>
        <dbReference type="ARBA" id="ARBA00023125"/>
    </source>
</evidence>
<reference evidence="6" key="1">
    <citation type="submission" date="2021-12" db="EMBL/GenBank/DDBJ databases">
        <authorList>
            <person name="Li Y."/>
        </authorList>
    </citation>
    <scope>NUCLEOTIDE SEQUENCE</scope>
    <source>
        <strain evidence="6">DKSPLA3</strain>
    </source>
</reference>
<evidence type="ECO:0000256" key="3">
    <source>
        <dbReference type="ARBA" id="ARBA00023163"/>
    </source>
</evidence>
<sequence length="234" mass="25821">MTSLHQRIFEDIEQKIMSGTWPPGQRIPAEHELEGTYGCSRMTVSKALSALAARGMIVRRRRAGSFVASPQLDRTVMDISDIGTEAKVAGHAYSHRILSRRIERLSAADAAAIEEAAGDEVLRVECLHIVDGRPNALEKRLILLDAVPQARSETFAANPPGSWLLDQVPWSEAKHIIRAVAADAATAKLLTIERHAACLLLTRQTWQNGRTVTFVEITHPGDRYQFAGVFHPSK</sequence>
<dbReference type="InterPro" id="IPR050679">
    <property type="entry name" value="Bact_HTH_transcr_reg"/>
</dbReference>
<dbReference type="EMBL" id="JAJOZR010000010">
    <property type="protein sequence ID" value="MCD7110600.1"/>
    <property type="molecule type" value="Genomic_DNA"/>
</dbReference>
<dbReference type="NCBIfam" id="TIGR02018">
    <property type="entry name" value="his_ut_repres"/>
    <property type="match status" value="1"/>
</dbReference>
<dbReference type="Gene3D" id="3.40.1410.10">
    <property type="entry name" value="Chorismate lyase-like"/>
    <property type="match status" value="1"/>
</dbReference>
<dbReference type="SUPFAM" id="SSF64288">
    <property type="entry name" value="Chorismate lyase-like"/>
    <property type="match status" value="1"/>
</dbReference>
<dbReference type="GO" id="GO:0003700">
    <property type="term" value="F:DNA-binding transcription factor activity"/>
    <property type="evidence" value="ECO:0007669"/>
    <property type="project" value="UniProtKB-UniRule"/>
</dbReference>
<dbReference type="InterPro" id="IPR036388">
    <property type="entry name" value="WH-like_DNA-bd_sf"/>
</dbReference>
<dbReference type="GO" id="GO:0003677">
    <property type="term" value="F:DNA binding"/>
    <property type="evidence" value="ECO:0007669"/>
    <property type="project" value="UniProtKB-UniRule"/>
</dbReference>
<dbReference type="InterPro" id="IPR010248">
    <property type="entry name" value="His_ut_repres"/>
</dbReference>
<dbReference type="GO" id="GO:0045892">
    <property type="term" value="P:negative regulation of DNA-templated transcription"/>
    <property type="evidence" value="ECO:0007669"/>
    <property type="project" value="UniProtKB-UniRule"/>
</dbReference>
<dbReference type="GO" id="GO:0006547">
    <property type="term" value="P:L-histidine metabolic process"/>
    <property type="evidence" value="ECO:0007669"/>
    <property type="project" value="UniProtKB-UniRule"/>
</dbReference>
<evidence type="ECO:0000259" key="5">
    <source>
        <dbReference type="PROSITE" id="PS50949"/>
    </source>
</evidence>
<keyword evidence="3" id="KW-0804">Transcription</keyword>
<evidence type="ECO:0000313" key="7">
    <source>
        <dbReference type="Proteomes" id="UP001139089"/>
    </source>
</evidence>
<dbReference type="CDD" id="cd07377">
    <property type="entry name" value="WHTH_GntR"/>
    <property type="match status" value="1"/>
</dbReference>
<evidence type="ECO:0000256" key="4">
    <source>
        <dbReference type="NCBIfam" id="TIGR02018"/>
    </source>
</evidence>
<dbReference type="Gene3D" id="1.10.10.10">
    <property type="entry name" value="Winged helix-like DNA-binding domain superfamily/Winged helix DNA-binding domain"/>
    <property type="match status" value="1"/>
</dbReference>
<gene>
    <name evidence="6" type="primary">hutC</name>
    <name evidence="6" type="ORF">LRX75_16320</name>
</gene>
<dbReference type="PRINTS" id="PR00035">
    <property type="entry name" value="HTHGNTR"/>
</dbReference>
<dbReference type="PANTHER" id="PTHR44846:SF16">
    <property type="entry name" value="TRANSCRIPTIONAL REGULATOR PHNF-RELATED"/>
    <property type="match status" value="1"/>
</dbReference>
<protein>
    <recommendedName>
        <fullName evidence="4">Histidine utilization repressor</fullName>
    </recommendedName>
</protein>
<dbReference type="Pfam" id="PF00392">
    <property type="entry name" value="GntR"/>
    <property type="match status" value="1"/>
</dbReference>
<keyword evidence="1" id="KW-0805">Transcription regulation</keyword>
<evidence type="ECO:0000313" key="6">
    <source>
        <dbReference type="EMBL" id="MCD7110600.1"/>
    </source>
</evidence>
<dbReference type="InterPro" id="IPR011663">
    <property type="entry name" value="UTRA"/>
</dbReference>
<feature type="domain" description="HTH gntR-type" evidence="5">
    <location>
        <begin position="2"/>
        <end position="70"/>
    </location>
</feature>
<dbReference type="FunFam" id="1.10.10.10:FF:000079">
    <property type="entry name" value="GntR family transcriptional regulator"/>
    <property type="match status" value="1"/>
</dbReference>
<keyword evidence="2" id="KW-0238">DNA-binding</keyword>
<organism evidence="6 7">
    <name type="scientific">Rhizobium quercicola</name>
    <dbReference type="NCBI Taxonomy" id="2901226"/>
    <lineage>
        <taxon>Bacteria</taxon>
        <taxon>Pseudomonadati</taxon>
        <taxon>Pseudomonadota</taxon>
        <taxon>Alphaproteobacteria</taxon>
        <taxon>Hyphomicrobiales</taxon>
        <taxon>Rhizobiaceae</taxon>
        <taxon>Rhizobium/Agrobacterium group</taxon>
        <taxon>Rhizobium</taxon>
    </lineage>
</organism>
<dbReference type="PROSITE" id="PS50949">
    <property type="entry name" value="HTH_GNTR"/>
    <property type="match status" value="1"/>
</dbReference>
<dbReference type="PANTHER" id="PTHR44846">
    <property type="entry name" value="MANNOSYL-D-GLYCERATE TRANSPORT/METABOLISM SYSTEM REPRESSOR MNGR-RELATED"/>
    <property type="match status" value="1"/>
</dbReference>
<dbReference type="InterPro" id="IPR028978">
    <property type="entry name" value="Chorismate_lyase_/UTRA_dom_sf"/>
</dbReference>
<dbReference type="SMART" id="SM00345">
    <property type="entry name" value="HTH_GNTR"/>
    <property type="match status" value="1"/>
</dbReference>
<dbReference type="Proteomes" id="UP001139089">
    <property type="component" value="Unassembled WGS sequence"/>
</dbReference>
<comment type="caution">
    <text evidence="6">The sequence shown here is derived from an EMBL/GenBank/DDBJ whole genome shotgun (WGS) entry which is preliminary data.</text>
</comment>
<dbReference type="RefSeq" id="WP_231815776.1">
    <property type="nucleotide sequence ID" value="NZ_JAJOZR010000010.1"/>
</dbReference>
<dbReference type="InterPro" id="IPR036390">
    <property type="entry name" value="WH_DNA-bd_sf"/>
</dbReference>
<name>A0A9X1NUG4_9HYPH</name>
<dbReference type="Pfam" id="PF07702">
    <property type="entry name" value="UTRA"/>
    <property type="match status" value="1"/>
</dbReference>
<dbReference type="AlphaFoldDB" id="A0A9X1NUG4"/>
<accession>A0A9X1NUG4</accession>
<evidence type="ECO:0000256" key="1">
    <source>
        <dbReference type="ARBA" id="ARBA00023015"/>
    </source>
</evidence>
<dbReference type="SMART" id="SM00866">
    <property type="entry name" value="UTRA"/>
    <property type="match status" value="1"/>
</dbReference>